<dbReference type="PROSITE" id="PS50157">
    <property type="entry name" value="ZINC_FINGER_C2H2_2"/>
    <property type="match status" value="2"/>
</dbReference>
<evidence type="ECO:0000256" key="2">
    <source>
        <dbReference type="ARBA" id="ARBA00022737"/>
    </source>
</evidence>
<dbReference type="PROSITE" id="PS00028">
    <property type="entry name" value="ZINC_FINGER_C2H2_1"/>
    <property type="match status" value="3"/>
</dbReference>
<evidence type="ECO:0000256" key="1">
    <source>
        <dbReference type="ARBA" id="ARBA00022723"/>
    </source>
</evidence>
<keyword evidence="4" id="KW-0862">Zinc</keyword>
<evidence type="ECO:0000256" key="5">
    <source>
        <dbReference type="PROSITE-ProRule" id="PRU00042"/>
    </source>
</evidence>
<dbReference type="Pfam" id="PF13894">
    <property type="entry name" value="zf-C2H2_4"/>
    <property type="match status" value="1"/>
</dbReference>
<dbReference type="SMART" id="SM00355">
    <property type="entry name" value="ZnF_C2H2"/>
    <property type="match status" value="3"/>
</dbReference>
<dbReference type="GO" id="GO:0000785">
    <property type="term" value="C:chromatin"/>
    <property type="evidence" value="ECO:0007669"/>
    <property type="project" value="TreeGrafter"/>
</dbReference>
<dbReference type="EMBL" id="JAENGZ010000242">
    <property type="protein sequence ID" value="KAG6964237.1"/>
    <property type="molecule type" value="Genomic_DNA"/>
</dbReference>
<evidence type="ECO:0000256" key="6">
    <source>
        <dbReference type="SAM" id="MobiDB-lite"/>
    </source>
</evidence>
<keyword evidence="3 5" id="KW-0863">Zinc-finger</keyword>
<proteinExistence type="predicted"/>
<feature type="region of interest" description="Disordered" evidence="6">
    <location>
        <begin position="188"/>
        <end position="226"/>
    </location>
</feature>
<evidence type="ECO:0000313" key="8">
    <source>
        <dbReference type="EMBL" id="KAG6964237.1"/>
    </source>
</evidence>
<dbReference type="GO" id="GO:0000981">
    <property type="term" value="F:DNA-binding transcription factor activity, RNA polymerase II-specific"/>
    <property type="evidence" value="ECO:0007669"/>
    <property type="project" value="TreeGrafter"/>
</dbReference>
<feature type="domain" description="C2H2-type" evidence="7">
    <location>
        <begin position="139"/>
        <end position="165"/>
    </location>
</feature>
<dbReference type="GO" id="GO:0000978">
    <property type="term" value="F:RNA polymerase II cis-regulatory region sequence-specific DNA binding"/>
    <property type="evidence" value="ECO:0007669"/>
    <property type="project" value="TreeGrafter"/>
</dbReference>
<keyword evidence="2" id="KW-0677">Repeat</keyword>
<protein>
    <recommendedName>
        <fullName evidence="7">C2H2-type domain-containing protein</fullName>
    </recommendedName>
</protein>
<dbReference type="VEuPathDB" id="FungiDB:PC110_g262"/>
<keyword evidence="1" id="KW-0479">Metal-binding</keyword>
<dbReference type="PANTHER" id="PTHR14003:SF19">
    <property type="entry name" value="YY2 TRANSCRIPTION FACTOR"/>
    <property type="match status" value="1"/>
</dbReference>
<dbReference type="GO" id="GO:0031519">
    <property type="term" value="C:PcG protein complex"/>
    <property type="evidence" value="ECO:0007669"/>
    <property type="project" value="TreeGrafter"/>
</dbReference>
<dbReference type="OrthoDB" id="6365676at2759"/>
<dbReference type="PANTHER" id="PTHR14003">
    <property type="entry name" value="TRANSCRIPTIONAL REPRESSOR PROTEIN YY"/>
    <property type="match status" value="1"/>
</dbReference>
<dbReference type="GO" id="GO:0008270">
    <property type="term" value="F:zinc ion binding"/>
    <property type="evidence" value="ECO:0007669"/>
    <property type="project" value="UniProtKB-KW"/>
</dbReference>
<reference evidence="8" key="1">
    <citation type="submission" date="2021-01" db="EMBL/GenBank/DDBJ databases">
        <title>Phytophthora aleatoria, a newly-described species from Pinus radiata is distinct from Phytophthora cactorum isolates based on comparative genomics.</title>
        <authorList>
            <person name="Mcdougal R."/>
            <person name="Panda P."/>
            <person name="Williams N."/>
            <person name="Studholme D.J."/>
        </authorList>
    </citation>
    <scope>NUCLEOTIDE SEQUENCE</scope>
    <source>
        <strain evidence="8">NZFS 3830</strain>
    </source>
</reference>
<feature type="compositionally biased region" description="Polar residues" evidence="6">
    <location>
        <begin position="188"/>
        <end position="203"/>
    </location>
</feature>
<dbReference type="AlphaFoldDB" id="A0A8T1UJ11"/>
<dbReference type="Pfam" id="PF00096">
    <property type="entry name" value="zf-C2H2"/>
    <property type="match status" value="1"/>
</dbReference>
<accession>A0A8T1UJ11</accession>
<sequence>MPAGYLIERMEQAFLNFLGMYQFTMNLQPTNYNVSPAFYSFPVQPMRRDFLPMPAFQHQYNKSVRCAEPSKPLARKRTHVCPVRSCGKRFTTSGNLSRHKRQHGKIDPLSCPVDGCICEFASTNKLERHLKFHYGGDVKVCHAEACGRTFSTTGNLNRHMKKHHGGVISPTAITSVATPTQDVDYKMSTETQSPCAGSSGESCTDSDSDAPVEPWWSAPSEPGTSAASLDCVWSDDLLDALACILDGDVESKQEKASRC</sequence>
<evidence type="ECO:0000313" key="9">
    <source>
        <dbReference type="Proteomes" id="UP000688947"/>
    </source>
</evidence>
<dbReference type="InterPro" id="IPR013087">
    <property type="entry name" value="Znf_C2H2_type"/>
</dbReference>
<evidence type="ECO:0000259" key="7">
    <source>
        <dbReference type="PROSITE" id="PS50157"/>
    </source>
</evidence>
<feature type="domain" description="C2H2-type" evidence="7">
    <location>
        <begin position="79"/>
        <end position="108"/>
    </location>
</feature>
<name>A0A8T1UJ11_9STRA</name>
<dbReference type="Proteomes" id="UP000688947">
    <property type="component" value="Unassembled WGS sequence"/>
</dbReference>
<comment type="caution">
    <text evidence="8">The sequence shown here is derived from an EMBL/GenBank/DDBJ whole genome shotgun (WGS) entry which is preliminary data.</text>
</comment>
<gene>
    <name evidence="8" type="ORF">JG687_00006092</name>
</gene>
<organism evidence="8 9">
    <name type="scientific">Phytophthora cactorum</name>
    <dbReference type="NCBI Taxonomy" id="29920"/>
    <lineage>
        <taxon>Eukaryota</taxon>
        <taxon>Sar</taxon>
        <taxon>Stramenopiles</taxon>
        <taxon>Oomycota</taxon>
        <taxon>Peronosporomycetes</taxon>
        <taxon>Peronosporales</taxon>
        <taxon>Peronosporaceae</taxon>
        <taxon>Phytophthora</taxon>
    </lineage>
</organism>
<evidence type="ECO:0000256" key="3">
    <source>
        <dbReference type="ARBA" id="ARBA00022771"/>
    </source>
</evidence>
<evidence type="ECO:0000256" key="4">
    <source>
        <dbReference type="ARBA" id="ARBA00022833"/>
    </source>
</evidence>
<dbReference type="GO" id="GO:0005667">
    <property type="term" value="C:transcription regulator complex"/>
    <property type="evidence" value="ECO:0007669"/>
    <property type="project" value="TreeGrafter"/>
</dbReference>
<dbReference type="FunFam" id="3.30.160.60:FF:000072">
    <property type="entry name" value="zinc finger protein 143 isoform X1"/>
    <property type="match status" value="1"/>
</dbReference>